<dbReference type="SMART" id="SM00347">
    <property type="entry name" value="HTH_MARR"/>
    <property type="match status" value="1"/>
</dbReference>
<dbReference type="PANTHER" id="PTHR13947:SF37">
    <property type="entry name" value="LD18367P"/>
    <property type="match status" value="1"/>
</dbReference>
<dbReference type="PANTHER" id="PTHR13947">
    <property type="entry name" value="GNAT FAMILY N-ACETYLTRANSFERASE"/>
    <property type="match status" value="1"/>
</dbReference>
<dbReference type="Pfam" id="PF12802">
    <property type="entry name" value="MarR_2"/>
    <property type="match status" value="1"/>
</dbReference>
<dbReference type="CDD" id="cd04301">
    <property type="entry name" value="NAT_SF"/>
    <property type="match status" value="1"/>
</dbReference>
<dbReference type="InterPro" id="IPR016181">
    <property type="entry name" value="Acyl_CoA_acyltransferase"/>
</dbReference>
<evidence type="ECO:0000256" key="1">
    <source>
        <dbReference type="ARBA" id="ARBA00022679"/>
    </source>
</evidence>
<dbReference type="InterPro" id="IPR036390">
    <property type="entry name" value="WH_DNA-bd_sf"/>
</dbReference>
<dbReference type="InterPro" id="IPR036388">
    <property type="entry name" value="WH-like_DNA-bd_sf"/>
</dbReference>
<dbReference type="RefSeq" id="WP_128560609.1">
    <property type="nucleotide sequence ID" value="NZ_BPQH01000003.1"/>
</dbReference>
<reference evidence="4" key="1">
    <citation type="journal article" date="2021" name="Front. Microbiol.">
        <title>Comprehensive Comparative Genomics and Phenotyping of Methylobacterium Species.</title>
        <authorList>
            <person name="Alessa O."/>
            <person name="Ogura Y."/>
            <person name="Fujitani Y."/>
            <person name="Takami H."/>
            <person name="Hayashi T."/>
            <person name="Sahin N."/>
            <person name="Tani A."/>
        </authorList>
    </citation>
    <scope>NUCLEOTIDE SEQUENCE</scope>
    <source>
        <strain evidence="4">KCTC 52305</strain>
    </source>
</reference>
<name>A0ABQ4QTY7_9HYPH</name>
<dbReference type="PROSITE" id="PS51186">
    <property type="entry name" value="GNAT"/>
    <property type="match status" value="1"/>
</dbReference>
<evidence type="ECO:0000259" key="3">
    <source>
        <dbReference type="PROSITE" id="PS51186"/>
    </source>
</evidence>
<dbReference type="Gene3D" id="3.40.630.30">
    <property type="match status" value="1"/>
</dbReference>
<gene>
    <name evidence="4" type="primary">wecD</name>
    <name evidence="4" type="ORF">OPKNFCMD_1243</name>
</gene>
<feature type="domain" description="N-acetyltransferase" evidence="3">
    <location>
        <begin position="167"/>
        <end position="310"/>
    </location>
</feature>
<dbReference type="Pfam" id="PF00583">
    <property type="entry name" value="Acetyltransf_1"/>
    <property type="match status" value="1"/>
</dbReference>
<organism evidence="4 5">
    <name type="scientific">Methylobacterium crusticola</name>
    <dbReference type="NCBI Taxonomy" id="1697972"/>
    <lineage>
        <taxon>Bacteria</taxon>
        <taxon>Pseudomonadati</taxon>
        <taxon>Pseudomonadota</taxon>
        <taxon>Alphaproteobacteria</taxon>
        <taxon>Hyphomicrobiales</taxon>
        <taxon>Methylobacteriaceae</taxon>
        <taxon>Methylobacterium</taxon>
    </lineage>
</organism>
<proteinExistence type="predicted"/>
<reference evidence="4" key="2">
    <citation type="submission" date="2021-08" db="EMBL/GenBank/DDBJ databases">
        <authorList>
            <person name="Tani A."/>
            <person name="Ola A."/>
            <person name="Ogura Y."/>
            <person name="Katsura K."/>
            <person name="Hayashi T."/>
        </authorList>
    </citation>
    <scope>NUCLEOTIDE SEQUENCE</scope>
    <source>
        <strain evidence="4">KCTC 52305</strain>
    </source>
</reference>
<dbReference type="EMBL" id="BPQH01000003">
    <property type="protein sequence ID" value="GJD48521.1"/>
    <property type="molecule type" value="Genomic_DNA"/>
</dbReference>
<protein>
    <submittedName>
        <fullName evidence="4">dTDP-fucosamine acetyltransferase</fullName>
    </submittedName>
</protein>
<dbReference type="InterPro" id="IPR000835">
    <property type="entry name" value="HTH_MarR-typ"/>
</dbReference>
<dbReference type="Gene3D" id="1.10.10.10">
    <property type="entry name" value="Winged helix-like DNA-binding domain superfamily/Winged helix DNA-binding domain"/>
    <property type="match status" value="1"/>
</dbReference>
<dbReference type="PROSITE" id="PS50995">
    <property type="entry name" value="HTH_MARR_2"/>
    <property type="match status" value="1"/>
</dbReference>
<evidence type="ECO:0000313" key="4">
    <source>
        <dbReference type="EMBL" id="GJD48521.1"/>
    </source>
</evidence>
<evidence type="ECO:0000259" key="2">
    <source>
        <dbReference type="PROSITE" id="PS50995"/>
    </source>
</evidence>
<accession>A0ABQ4QTY7</accession>
<comment type="caution">
    <text evidence="4">The sequence shown here is derived from an EMBL/GenBank/DDBJ whole genome shotgun (WGS) entry which is preliminary data.</text>
</comment>
<feature type="domain" description="HTH marR-type" evidence="2">
    <location>
        <begin position="1"/>
        <end position="143"/>
    </location>
</feature>
<evidence type="ECO:0000313" key="5">
    <source>
        <dbReference type="Proteomes" id="UP001055167"/>
    </source>
</evidence>
<keyword evidence="1" id="KW-0808">Transferase</keyword>
<dbReference type="Proteomes" id="UP001055167">
    <property type="component" value="Unassembled WGS sequence"/>
</dbReference>
<dbReference type="SUPFAM" id="SSF46785">
    <property type="entry name" value="Winged helix' DNA-binding domain"/>
    <property type="match status" value="1"/>
</dbReference>
<dbReference type="SUPFAM" id="SSF55729">
    <property type="entry name" value="Acyl-CoA N-acyltransferases (Nat)"/>
    <property type="match status" value="1"/>
</dbReference>
<dbReference type="InterPro" id="IPR000182">
    <property type="entry name" value="GNAT_dom"/>
</dbReference>
<dbReference type="InterPro" id="IPR050769">
    <property type="entry name" value="NAT_camello-type"/>
</dbReference>
<sequence length="310" mass="33935">MDHAAPRRDDPVAQVRAFNRFYTRQIGLLEDGLHRSAFSLTEARVLYELAHRDGLTASALGRGLGLDAGYLSRMLRRFEADGHVTRTASAADGRRQVLALTASGRAAFAPLDRASREEIGALLERLSAADRAALLAAMGSVQRLLGAPAEAPATRLRDLAPGDIGWITHRQGLLYAQEYGFDLRFEALVAEILAAFVKDFDPDREQAWIAERGAEVAGSVLLVRQSDRVAKLRLLYVEPAARGEGLGRRLVEACVAGARARGYATLMLWTNDVLTAAGRLYRSAGFRLVDSEPHRSFGQDLVGQTWRLDL</sequence>
<keyword evidence="5" id="KW-1185">Reference proteome</keyword>